<comment type="caution">
    <text evidence="3">The sequence shown here is derived from an EMBL/GenBank/DDBJ whole genome shotgun (WGS) entry which is preliminary data.</text>
</comment>
<dbReference type="Gene3D" id="1.20.1440.240">
    <property type="match status" value="1"/>
</dbReference>
<feature type="domain" description="Amine oxidase" evidence="2">
    <location>
        <begin position="18"/>
        <end position="118"/>
    </location>
</feature>
<dbReference type="AlphaFoldDB" id="A0A8S2CT33"/>
<dbReference type="PANTHER" id="PTHR10742">
    <property type="entry name" value="FLAVIN MONOAMINE OXIDASE"/>
    <property type="match status" value="1"/>
</dbReference>
<dbReference type="InterPro" id="IPR036188">
    <property type="entry name" value="FAD/NAD-bd_sf"/>
</dbReference>
<protein>
    <recommendedName>
        <fullName evidence="2">Amine oxidase domain-containing protein</fullName>
    </recommendedName>
</protein>
<dbReference type="Gene3D" id="3.50.50.60">
    <property type="entry name" value="FAD/NAD(P)-binding domain"/>
    <property type="match status" value="1"/>
</dbReference>
<dbReference type="Gene3D" id="3.90.660.10">
    <property type="match status" value="1"/>
</dbReference>
<dbReference type="Pfam" id="PF01593">
    <property type="entry name" value="Amino_oxidase"/>
    <property type="match status" value="1"/>
</dbReference>
<organism evidence="3 5">
    <name type="scientific">Didymodactylos carnosus</name>
    <dbReference type="NCBI Taxonomy" id="1234261"/>
    <lineage>
        <taxon>Eukaryota</taxon>
        <taxon>Metazoa</taxon>
        <taxon>Spiralia</taxon>
        <taxon>Gnathifera</taxon>
        <taxon>Rotifera</taxon>
        <taxon>Eurotatoria</taxon>
        <taxon>Bdelloidea</taxon>
        <taxon>Philodinida</taxon>
        <taxon>Philodinidae</taxon>
        <taxon>Didymodactylos</taxon>
    </lineage>
</organism>
<dbReference type="Proteomes" id="UP000682733">
    <property type="component" value="Unassembled WGS sequence"/>
</dbReference>
<evidence type="ECO:0000313" key="4">
    <source>
        <dbReference type="EMBL" id="CAF3579833.1"/>
    </source>
</evidence>
<gene>
    <name evidence="3" type="ORF">OVA965_LOCUS4426</name>
    <name evidence="4" type="ORF">TMI583_LOCUS4424</name>
</gene>
<reference evidence="3" key="1">
    <citation type="submission" date="2021-02" db="EMBL/GenBank/DDBJ databases">
        <authorList>
            <person name="Nowell W R."/>
        </authorList>
    </citation>
    <scope>NUCLEOTIDE SEQUENCE</scope>
</reference>
<dbReference type="GO" id="GO:0016491">
    <property type="term" value="F:oxidoreductase activity"/>
    <property type="evidence" value="ECO:0007669"/>
    <property type="project" value="InterPro"/>
</dbReference>
<dbReference type="Proteomes" id="UP000677228">
    <property type="component" value="Unassembled WGS sequence"/>
</dbReference>
<sequence>MQKCTKCQTFGIVGAGPSGLVTGVELALAGHTVTLFEANNRTGGRVWTHRNEPTGLYMLEMGAMRLPLDVHGLLNTYVRERLQLELEPYINYDPDTLIYINDVLTTRKQANDNPGQFNFELYPNETNKRWAAPAPEPASLINGSGAGRETLDLEPEPA</sequence>
<dbReference type="SUPFAM" id="SSF51905">
    <property type="entry name" value="FAD/NAD(P)-binding domain"/>
    <property type="match status" value="1"/>
</dbReference>
<proteinExistence type="predicted"/>
<name>A0A8S2CT33_9BILA</name>
<dbReference type="InterPro" id="IPR002937">
    <property type="entry name" value="Amino_oxidase"/>
</dbReference>
<evidence type="ECO:0000313" key="5">
    <source>
        <dbReference type="Proteomes" id="UP000677228"/>
    </source>
</evidence>
<evidence type="ECO:0000313" key="3">
    <source>
        <dbReference type="EMBL" id="CAF0796747.1"/>
    </source>
</evidence>
<evidence type="ECO:0000256" key="1">
    <source>
        <dbReference type="SAM" id="MobiDB-lite"/>
    </source>
</evidence>
<feature type="region of interest" description="Disordered" evidence="1">
    <location>
        <begin position="130"/>
        <end position="158"/>
    </location>
</feature>
<dbReference type="EMBL" id="CAJNOK010001162">
    <property type="protein sequence ID" value="CAF0796747.1"/>
    <property type="molecule type" value="Genomic_DNA"/>
</dbReference>
<dbReference type="EMBL" id="CAJOBA010001162">
    <property type="protein sequence ID" value="CAF3579833.1"/>
    <property type="molecule type" value="Genomic_DNA"/>
</dbReference>
<dbReference type="InterPro" id="IPR050281">
    <property type="entry name" value="Flavin_monoamine_oxidase"/>
</dbReference>
<accession>A0A8S2CT33</accession>
<evidence type="ECO:0000259" key="2">
    <source>
        <dbReference type="Pfam" id="PF01593"/>
    </source>
</evidence>
<dbReference type="PANTHER" id="PTHR10742:SF410">
    <property type="entry name" value="LYSINE-SPECIFIC HISTONE DEMETHYLASE 2"/>
    <property type="match status" value="1"/>
</dbReference>